<dbReference type="Proteomes" id="UP000327013">
    <property type="component" value="Unassembled WGS sequence"/>
</dbReference>
<evidence type="ECO:0000313" key="1">
    <source>
        <dbReference type="EMBL" id="KAB8356355.1"/>
    </source>
</evidence>
<sequence>MPSSLGEVLARSAIRHGVLALCTGGIGNVIAAVGDLMDINDALDAVDAMDSLSNSPSSARLVLCNDGEGCGSGAAVVVMVESVSSWADEASASKALVAASFGKRILGALYVSSVTVVLWMNGAQFDIIQFCGQQERTLISALRSPNGVTVAYNWYSVTSEALEERDEYEVLASS</sequence>
<organism evidence="1 2">
    <name type="scientific">Carpinus fangiana</name>
    <dbReference type="NCBI Taxonomy" id="176857"/>
    <lineage>
        <taxon>Eukaryota</taxon>
        <taxon>Viridiplantae</taxon>
        <taxon>Streptophyta</taxon>
        <taxon>Embryophyta</taxon>
        <taxon>Tracheophyta</taxon>
        <taxon>Spermatophyta</taxon>
        <taxon>Magnoliopsida</taxon>
        <taxon>eudicotyledons</taxon>
        <taxon>Gunneridae</taxon>
        <taxon>Pentapetalae</taxon>
        <taxon>rosids</taxon>
        <taxon>fabids</taxon>
        <taxon>Fagales</taxon>
        <taxon>Betulaceae</taxon>
        <taxon>Carpinus</taxon>
    </lineage>
</organism>
<dbReference type="AlphaFoldDB" id="A0A5N6KWY9"/>
<gene>
    <name evidence="1" type="ORF">FH972_023939</name>
</gene>
<comment type="caution">
    <text evidence="1">The sequence shown here is derived from an EMBL/GenBank/DDBJ whole genome shotgun (WGS) entry which is preliminary data.</text>
</comment>
<reference evidence="1 2" key="1">
    <citation type="submission" date="2019-06" db="EMBL/GenBank/DDBJ databases">
        <title>A chromosomal-level reference genome of Carpinus fangiana (Coryloideae, Betulaceae).</title>
        <authorList>
            <person name="Yang X."/>
            <person name="Wang Z."/>
            <person name="Zhang L."/>
            <person name="Hao G."/>
            <person name="Liu J."/>
            <person name="Yang Y."/>
        </authorList>
    </citation>
    <scope>NUCLEOTIDE SEQUENCE [LARGE SCALE GENOMIC DNA]</scope>
    <source>
        <strain evidence="1">Cfa_2016G</strain>
        <tissue evidence="1">Leaf</tissue>
    </source>
</reference>
<proteinExistence type="predicted"/>
<dbReference type="EMBL" id="VIBQ01000016">
    <property type="protein sequence ID" value="KAB8356355.1"/>
    <property type="molecule type" value="Genomic_DNA"/>
</dbReference>
<accession>A0A5N6KWY9</accession>
<evidence type="ECO:0000313" key="2">
    <source>
        <dbReference type="Proteomes" id="UP000327013"/>
    </source>
</evidence>
<protein>
    <submittedName>
        <fullName evidence="1">Uncharacterized protein</fullName>
    </submittedName>
</protein>
<keyword evidence="2" id="KW-1185">Reference proteome</keyword>
<name>A0A5N6KWY9_9ROSI</name>